<proteinExistence type="predicted"/>
<reference evidence="1" key="2">
    <citation type="submission" date="2020-09" db="EMBL/GenBank/DDBJ databases">
        <authorList>
            <person name="Sun Q."/>
            <person name="Ohkuma M."/>
        </authorList>
    </citation>
    <scope>NUCLEOTIDE SEQUENCE</scope>
    <source>
        <strain evidence="1">JCM 4490</strain>
    </source>
</reference>
<sequence>MALLLAESSIPPFMWAVVRLLAAEGKPLATDRARALLTPPSLTEGKENKAFDQALRTLRELKLIAEEKDPLSLAGHAGDLDGTDFPSFSSALRQAVLAGELNVGLADDAGQTGSRDLTRILVWFLSCDPLDGPATWAIVQREQSIDLNPDAGTASRNDTRWNRFVHWVPALGLAAAPLLPTSGVGPLLPDCTEAVKQTVQRLWPVGERVNAVDAARALRTALPVLPGGDYANAMGISDPGAQSAGAALSYALLRGEDEGWLVLQQDADAQRVLTLHDPDRPSHYVSDIVISEDQHG</sequence>
<dbReference type="RefSeq" id="WP_190013234.1">
    <property type="nucleotide sequence ID" value="NZ_BMUE01000001.1"/>
</dbReference>
<dbReference type="InterPro" id="IPR049812">
    <property type="entry name" value="DpdG-like"/>
</dbReference>
<accession>A0A918IVH0</accession>
<dbReference type="EMBL" id="BMUE01000001">
    <property type="protein sequence ID" value="GGW33964.1"/>
    <property type="molecule type" value="Genomic_DNA"/>
</dbReference>
<dbReference type="Proteomes" id="UP000620224">
    <property type="component" value="Unassembled WGS sequence"/>
</dbReference>
<reference evidence="1" key="1">
    <citation type="journal article" date="2014" name="Int. J. Syst. Evol. Microbiol.">
        <title>Complete genome sequence of Corynebacterium casei LMG S-19264T (=DSM 44701T), isolated from a smear-ripened cheese.</title>
        <authorList>
            <consortium name="US DOE Joint Genome Institute (JGI-PGF)"/>
            <person name="Walter F."/>
            <person name="Albersmeier A."/>
            <person name="Kalinowski J."/>
            <person name="Ruckert C."/>
        </authorList>
    </citation>
    <scope>NUCLEOTIDE SEQUENCE</scope>
    <source>
        <strain evidence="1">JCM 4490</strain>
    </source>
</reference>
<keyword evidence="2" id="KW-1185">Reference proteome</keyword>
<name>A0A918IVH0_9ACTN</name>
<dbReference type="NCBIfam" id="NF041064">
    <property type="entry name" value="DpdG"/>
    <property type="match status" value="1"/>
</dbReference>
<dbReference type="AlphaFoldDB" id="A0A918IVH0"/>
<comment type="caution">
    <text evidence="1">The sequence shown here is derived from an EMBL/GenBank/DDBJ whole genome shotgun (WGS) entry which is preliminary data.</text>
</comment>
<evidence type="ECO:0000313" key="1">
    <source>
        <dbReference type="EMBL" id="GGW33964.1"/>
    </source>
</evidence>
<protein>
    <submittedName>
        <fullName evidence="1">Uncharacterized protein</fullName>
    </submittedName>
</protein>
<evidence type="ECO:0000313" key="2">
    <source>
        <dbReference type="Proteomes" id="UP000620224"/>
    </source>
</evidence>
<gene>
    <name evidence="1" type="ORF">GCM10010503_07560</name>
</gene>
<organism evidence="1 2">
    <name type="scientific">Streptomyces lucensis JCM 4490</name>
    <dbReference type="NCBI Taxonomy" id="1306176"/>
    <lineage>
        <taxon>Bacteria</taxon>
        <taxon>Bacillati</taxon>
        <taxon>Actinomycetota</taxon>
        <taxon>Actinomycetes</taxon>
        <taxon>Kitasatosporales</taxon>
        <taxon>Streptomycetaceae</taxon>
        <taxon>Streptomyces</taxon>
    </lineage>
</organism>